<dbReference type="AlphaFoldDB" id="A0A0H2S7Q0"/>
<dbReference type="PROSITE" id="PS50181">
    <property type="entry name" value="FBOX"/>
    <property type="match status" value="1"/>
</dbReference>
<name>A0A0H2S7Q0_9AGAM</name>
<evidence type="ECO:0000313" key="3">
    <source>
        <dbReference type="Proteomes" id="UP000053477"/>
    </source>
</evidence>
<reference evidence="2 3" key="1">
    <citation type="submission" date="2015-04" db="EMBL/GenBank/DDBJ databases">
        <title>Complete genome sequence of Schizopora paradoxa KUC8140, a cosmopolitan wood degrader in East Asia.</title>
        <authorList>
            <consortium name="DOE Joint Genome Institute"/>
            <person name="Min B."/>
            <person name="Park H."/>
            <person name="Jang Y."/>
            <person name="Kim J.-J."/>
            <person name="Kim K.H."/>
            <person name="Pangilinan J."/>
            <person name="Lipzen A."/>
            <person name="Riley R."/>
            <person name="Grigoriev I.V."/>
            <person name="Spatafora J.W."/>
            <person name="Choi I.-G."/>
        </authorList>
    </citation>
    <scope>NUCLEOTIDE SEQUENCE [LARGE SCALE GENOMIC DNA]</scope>
    <source>
        <strain evidence="2 3">KUC8140</strain>
    </source>
</reference>
<dbReference type="Proteomes" id="UP000053477">
    <property type="component" value="Unassembled WGS sequence"/>
</dbReference>
<dbReference type="InterPro" id="IPR001810">
    <property type="entry name" value="F-box_dom"/>
</dbReference>
<gene>
    <name evidence="2" type="ORF">SCHPADRAFT_997797</name>
</gene>
<dbReference type="SUPFAM" id="SSF81383">
    <property type="entry name" value="F-box domain"/>
    <property type="match status" value="1"/>
</dbReference>
<dbReference type="Pfam" id="PF12937">
    <property type="entry name" value="F-box-like"/>
    <property type="match status" value="1"/>
</dbReference>
<dbReference type="SMART" id="SM00256">
    <property type="entry name" value="FBOX"/>
    <property type="match status" value="1"/>
</dbReference>
<sequence>MLLGLPSELLSHVCAMLEVPDVLQLSSTCRYFSHLCSQRSLWLNLLDELDFYETPDFPPHRAISSYSTKELRIRTINAVNIARSSRGDGMLRFSHLNRIHIPVREQTDELLVRKVDPLLLPGGQRMLVNNQGYLELWSVAKFDSEHHCLWQTNPTNDFGKVVSFHGEVVECDTAIVIAGIFVNARSHLRLRVYRFDEESQQCRLATETELPASVHASHVPKLYGKFILIYRSGLLEVSIFDWASKRRNTVTFTDAHGEDFQIKSALLIEDILVAIGDCSDDHQSNTIRIFSVRVERLLSNNRDSDADNEDYTSVRIHHLQLLHGTGGRWGFAVNAFRPSWKRRSNVPIEIFVVALGQSRKMTMHSFRLQLDTSNNDETQTTVTIPASGFLRMHLKETSRAVCTQHPLAISNSLSYSGLFFTLSPTFKCFAAFHDDAQPSAIHAKTSELLLEGLVHGNKNSALVSIEPRSNAISVGSEGMASILRIN</sequence>
<evidence type="ECO:0000313" key="2">
    <source>
        <dbReference type="EMBL" id="KLO12886.1"/>
    </source>
</evidence>
<dbReference type="InParanoid" id="A0A0H2S7Q0"/>
<feature type="domain" description="F-box" evidence="1">
    <location>
        <begin position="1"/>
        <end position="45"/>
    </location>
</feature>
<proteinExistence type="predicted"/>
<keyword evidence="3" id="KW-1185">Reference proteome</keyword>
<dbReference type="OrthoDB" id="3034290at2759"/>
<dbReference type="Gene3D" id="1.20.1280.50">
    <property type="match status" value="1"/>
</dbReference>
<dbReference type="InterPro" id="IPR036047">
    <property type="entry name" value="F-box-like_dom_sf"/>
</dbReference>
<accession>A0A0H2S7Q0</accession>
<protein>
    <recommendedName>
        <fullName evidence="1">F-box domain-containing protein</fullName>
    </recommendedName>
</protein>
<dbReference type="EMBL" id="KQ085969">
    <property type="protein sequence ID" value="KLO12886.1"/>
    <property type="molecule type" value="Genomic_DNA"/>
</dbReference>
<evidence type="ECO:0000259" key="1">
    <source>
        <dbReference type="PROSITE" id="PS50181"/>
    </source>
</evidence>
<organism evidence="2 3">
    <name type="scientific">Schizopora paradoxa</name>
    <dbReference type="NCBI Taxonomy" id="27342"/>
    <lineage>
        <taxon>Eukaryota</taxon>
        <taxon>Fungi</taxon>
        <taxon>Dikarya</taxon>
        <taxon>Basidiomycota</taxon>
        <taxon>Agaricomycotina</taxon>
        <taxon>Agaricomycetes</taxon>
        <taxon>Hymenochaetales</taxon>
        <taxon>Schizoporaceae</taxon>
        <taxon>Schizopora</taxon>
    </lineage>
</organism>